<proteinExistence type="predicted"/>
<organism evidence="5 8">
    <name type="scientific">Limulus polyphemus</name>
    <name type="common">Atlantic horseshoe crab</name>
    <dbReference type="NCBI Taxonomy" id="6850"/>
    <lineage>
        <taxon>Eukaryota</taxon>
        <taxon>Metazoa</taxon>
        <taxon>Ecdysozoa</taxon>
        <taxon>Arthropoda</taxon>
        <taxon>Chelicerata</taxon>
        <taxon>Merostomata</taxon>
        <taxon>Xiphosura</taxon>
        <taxon>Limulidae</taxon>
        <taxon>Limulus</taxon>
    </lineage>
</organism>
<evidence type="ECO:0000313" key="6">
    <source>
        <dbReference type="RefSeq" id="XP_022247072.1"/>
    </source>
</evidence>
<feature type="domain" description="GRIP" evidence="4">
    <location>
        <begin position="719"/>
        <end position="768"/>
    </location>
</feature>
<reference evidence="6 7" key="1">
    <citation type="submission" date="2025-05" db="UniProtKB">
        <authorList>
            <consortium name="RefSeq"/>
        </authorList>
    </citation>
    <scope>IDENTIFICATION</scope>
    <source>
        <tissue evidence="6 7">Muscle</tissue>
    </source>
</reference>
<evidence type="ECO:0000313" key="7">
    <source>
        <dbReference type="RefSeq" id="XP_022247073.1"/>
    </source>
</evidence>
<feature type="compositionally biased region" description="Low complexity" evidence="3">
    <location>
        <begin position="39"/>
        <end position="62"/>
    </location>
</feature>
<keyword evidence="5" id="KW-1185">Reference proteome</keyword>
<feature type="coiled-coil region" evidence="2">
    <location>
        <begin position="327"/>
        <end position="354"/>
    </location>
</feature>
<dbReference type="GeneID" id="106463774"/>
<feature type="coiled-coil region" evidence="2">
    <location>
        <begin position="380"/>
        <end position="664"/>
    </location>
</feature>
<dbReference type="RefSeq" id="XP_022247074.1">
    <property type="nucleotide sequence ID" value="XM_022391366.1"/>
</dbReference>
<dbReference type="Pfam" id="PF01465">
    <property type="entry name" value="GRIP"/>
    <property type="match status" value="1"/>
</dbReference>
<evidence type="ECO:0000256" key="3">
    <source>
        <dbReference type="SAM" id="MobiDB-lite"/>
    </source>
</evidence>
<evidence type="ECO:0000313" key="5">
    <source>
        <dbReference type="Proteomes" id="UP000694941"/>
    </source>
</evidence>
<dbReference type="SMART" id="SM00755">
    <property type="entry name" value="Grip"/>
    <property type="match status" value="1"/>
</dbReference>
<evidence type="ECO:0000256" key="2">
    <source>
        <dbReference type="SAM" id="Coils"/>
    </source>
</evidence>
<evidence type="ECO:0000313" key="8">
    <source>
        <dbReference type="RefSeq" id="XP_022247074.1"/>
    </source>
</evidence>
<keyword evidence="1 2" id="KW-0175">Coiled coil</keyword>
<evidence type="ECO:0000256" key="1">
    <source>
        <dbReference type="ARBA" id="ARBA00023054"/>
    </source>
</evidence>
<dbReference type="PANTHER" id="PTHR23157">
    <property type="entry name" value="GRIP AND COILED-COIL DOMAIN-CONTAINING PROTEIN 1"/>
    <property type="match status" value="1"/>
</dbReference>
<feature type="region of interest" description="Disordered" evidence="3">
    <location>
        <begin position="39"/>
        <end position="70"/>
    </location>
</feature>
<sequence length="807" mass="94186">MFAKLKKKLEEENPGELPKVLTATGSASNIAALSSSLSGSANNMSVVGKSSISSSNTTPSCSQKESGRWHVDSREEFGSYQEKTEPVKLLESKVKELQEQLEEKKEELKANQAVAMEKLKQALSQKDADWIIKVQALEKERLRLEDKLQESQVKLQKFIEKQEDKDELQNFQNQEMSKIKHLLLISQQQVRSLEDKLKEQNEEVSQAHKKVKDMEDIANQLQVQVERGDKELSKVRKMEHDKAELELEVDRLKQEALQSANRMGHLELTLSDLTDEHDALIHTHQLYKSKTSSILEEKDSYIVHLEERVTILEKRLEDSSLPNDEKVQSLLSERERLEKKLEESRQHLSEVKSTWSEKINSLETQIFHLNKKMGEDSEECTKLEKQVCEFQQKLKEKEEEVWSLDEKVQEKDQTLARLRIQNEEEVKKIILESQIKQQELNSLISQLESDLSKTMEEREKENDEAHRRINELVAAQTEYVEKEIEVERQMTFLEDENTKLKGELGKKEKECITLCQNVQSHREEYNTMTATVQELEEKITSHLSSLEDLQQVLKEREVELRSTTQEKDNLMMRSTEYSNQLELLRQELGEEKMLREKAKEEGDKTIGELRVELQATKEKITELEKQVTENVENSTRVSELKSVVEDLEVQLIEKNKTIKLQQQRLTDMKKTLQKELRVQRNIDGFQTSDTMEIGSSSSSHINVRGFQDCGHQQNHLDLNNDDDVNFKYLKHVVFKFMTCREYEAQHLIRAVSVLLHFNPEEERLIKETLNWKMSWFGTKPELPKGRLKTSYARGLYLCRMFTQGQAW</sequence>
<dbReference type="Gene3D" id="1.10.220.60">
    <property type="entry name" value="GRIP domain"/>
    <property type="match status" value="1"/>
</dbReference>
<dbReference type="RefSeq" id="XP_022247072.1">
    <property type="nucleotide sequence ID" value="XM_022391364.1"/>
</dbReference>
<feature type="region of interest" description="Disordered" evidence="3">
    <location>
        <begin position="1"/>
        <end position="20"/>
    </location>
</feature>
<dbReference type="InterPro" id="IPR000237">
    <property type="entry name" value="GRIP_dom"/>
</dbReference>
<feature type="coiled-coil region" evidence="2">
    <location>
        <begin position="87"/>
        <end position="262"/>
    </location>
</feature>
<protein>
    <submittedName>
        <fullName evidence="6 7">Golgin subfamily A member 1-like isoform X1</fullName>
    </submittedName>
</protein>
<dbReference type="PANTHER" id="PTHR23157:SF24">
    <property type="entry name" value="GOLGIN SUBFAMILY A MEMBER 1"/>
    <property type="match status" value="1"/>
</dbReference>
<dbReference type="PROSITE" id="PS50913">
    <property type="entry name" value="GRIP"/>
    <property type="match status" value="1"/>
</dbReference>
<name>A0ABM1STW8_LIMPO</name>
<dbReference type="Proteomes" id="UP000694941">
    <property type="component" value="Unplaced"/>
</dbReference>
<dbReference type="RefSeq" id="XP_022247073.1">
    <property type="nucleotide sequence ID" value="XM_022391365.1"/>
</dbReference>
<gene>
    <name evidence="6 7 8" type="primary">LOC106463774</name>
</gene>
<dbReference type="InterPro" id="IPR051952">
    <property type="entry name" value="Golgi-autophagy_related"/>
</dbReference>
<accession>A0ABM1STW8</accession>
<evidence type="ECO:0000259" key="4">
    <source>
        <dbReference type="PROSITE" id="PS50913"/>
    </source>
</evidence>